<comment type="similarity">
    <text evidence="3">Belongs to the FliG family.</text>
</comment>
<organism evidence="14 15">
    <name type="scientific">Polymorphobacter multimanifer</name>
    <dbReference type="NCBI Taxonomy" id="1070431"/>
    <lineage>
        <taxon>Bacteria</taxon>
        <taxon>Pseudomonadati</taxon>
        <taxon>Pseudomonadota</taxon>
        <taxon>Alphaproteobacteria</taxon>
        <taxon>Sphingomonadales</taxon>
        <taxon>Sphingosinicellaceae</taxon>
        <taxon>Polymorphobacter</taxon>
    </lineage>
</organism>
<evidence type="ECO:0000256" key="2">
    <source>
        <dbReference type="ARBA" id="ARBA00004413"/>
    </source>
</evidence>
<reference evidence="14 15" key="1">
    <citation type="submission" date="2020-08" db="EMBL/GenBank/DDBJ databases">
        <title>Genomic Encyclopedia of Type Strains, Phase IV (KMG-IV): sequencing the most valuable type-strain genomes for metagenomic binning, comparative biology and taxonomic classification.</title>
        <authorList>
            <person name="Goeker M."/>
        </authorList>
    </citation>
    <scope>NUCLEOTIDE SEQUENCE [LARGE SCALE GENOMIC DNA]</scope>
    <source>
        <strain evidence="14 15">DSM 102189</strain>
    </source>
</reference>
<feature type="domain" description="Flagellar motor switch protein FliG C-terminal" evidence="11">
    <location>
        <begin position="232"/>
        <end position="337"/>
    </location>
</feature>
<dbReference type="Pfam" id="PF01706">
    <property type="entry name" value="FliG_C"/>
    <property type="match status" value="1"/>
</dbReference>
<dbReference type="RefSeq" id="WP_184194870.1">
    <property type="nucleotide sequence ID" value="NZ_JACIIV010000003.1"/>
</dbReference>
<evidence type="ECO:0000256" key="5">
    <source>
        <dbReference type="ARBA" id="ARBA00022475"/>
    </source>
</evidence>
<evidence type="ECO:0000259" key="13">
    <source>
        <dbReference type="Pfam" id="PF14842"/>
    </source>
</evidence>
<evidence type="ECO:0000256" key="9">
    <source>
        <dbReference type="ARBA" id="ARBA00023143"/>
    </source>
</evidence>
<dbReference type="EMBL" id="JACIIV010000003">
    <property type="protein sequence ID" value="MBB6226344.1"/>
    <property type="molecule type" value="Genomic_DNA"/>
</dbReference>
<keyword evidence="8" id="KW-0472">Membrane</keyword>
<evidence type="ECO:0000256" key="8">
    <source>
        <dbReference type="ARBA" id="ARBA00023136"/>
    </source>
</evidence>
<comment type="function">
    <text evidence="10">FliG is one of three proteins (FliG, FliN, FliM) that forms the rotor-mounted switch complex (C ring), located at the base of the basal body. This complex interacts with the CheY and CheZ chemotaxis proteins, in addition to contacting components of the motor that determine the direction of flagellar rotation.</text>
</comment>
<evidence type="ECO:0000313" key="15">
    <source>
        <dbReference type="Proteomes" id="UP000538147"/>
    </source>
</evidence>
<dbReference type="InterPro" id="IPR028263">
    <property type="entry name" value="FliG_N"/>
</dbReference>
<sequence>MSAALAQMLADGTAPPPAAVLTGAQKCAILLLLLEEAQAAELLRRLSAAEVRSVGEAMLTVAEIAPATVDAVLDEFLARTRTVEALDAQGREARARIGLALGSPRAERVIEAIGPPAAVKRLAGLDWLDSAAVAGLIADEHPQVVAVVLAHLETARAAAVLDALPATLQTDAVLRLATLGPVAPAEVAALEADLDAKLAERTRSEGAVRLAGKDFTAALVNLSANQAALIAALAAVDADLAGAIAESSFGFNDLSKLAPRELQLVLRELDQAVLTVALKGATPSLRELVFAAMSSRAADQLRDQLAETGPTKKADVAAAQAEVCALVRRLGEAGTVMMPGATGYV</sequence>
<gene>
    <name evidence="14" type="ORF">FHS79_000498</name>
</gene>
<evidence type="ECO:0000256" key="3">
    <source>
        <dbReference type="ARBA" id="ARBA00010299"/>
    </source>
</evidence>
<name>A0A841L1A6_9SPHN</name>
<feature type="domain" description="Flagellar motor switch protein FliG middle" evidence="12">
    <location>
        <begin position="132"/>
        <end position="202"/>
    </location>
</feature>
<dbReference type="GO" id="GO:0006935">
    <property type="term" value="P:chemotaxis"/>
    <property type="evidence" value="ECO:0007669"/>
    <property type="project" value="UniProtKB-KW"/>
</dbReference>
<evidence type="ECO:0000256" key="4">
    <source>
        <dbReference type="ARBA" id="ARBA00021870"/>
    </source>
</evidence>
<dbReference type="InterPro" id="IPR000090">
    <property type="entry name" value="Flg_Motor_Flig"/>
</dbReference>
<dbReference type="GO" id="GO:0003774">
    <property type="term" value="F:cytoskeletal motor activity"/>
    <property type="evidence" value="ECO:0007669"/>
    <property type="project" value="InterPro"/>
</dbReference>
<dbReference type="GO" id="GO:0071973">
    <property type="term" value="P:bacterial-type flagellum-dependent cell motility"/>
    <property type="evidence" value="ECO:0007669"/>
    <property type="project" value="InterPro"/>
</dbReference>
<keyword evidence="14" id="KW-0282">Flagellum</keyword>
<dbReference type="Pfam" id="PF14841">
    <property type="entry name" value="FliG_M"/>
    <property type="match status" value="1"/>
</dbReference>
<feature type="domain" description="Flagellar motor switch protein FliG N-terminal" evidence="13">
    <location>
        <begin position="21"/>
        <end position="118"/>
    </location>
</feature>
<dbReference type="GO" id="GO:0009425">
    <property type="term" value="C:bacterial-type flagellum basal body"/>
    <property type="evidence" value="ECO:0007669"/>
    <property type="project" value="UniProtKB-SubCell"/>
</dbReference>
<dbReference type="Pfam" id="PF14842">
    <property type="entry name" value="FliG_N"/>
    <property type="match status" value="1"/>
</dbReference>
<keyword evidence="7" id="KW-0283">Flagellar rotation</keyword>
<accession>A0A841L1A6</accession>
<keyword evidence="14" id="KW-0966">Cell projection</keyword>
<dbReference type="InterPro" id="IPR023087">
    <property type="entry name" value="Flg_Motor_Flig_C"/>
</dbReference>
<protein>
    <recommendedName>
        <fullName evidence="4">Flagellar motor switch protein FliG</fullName>
    </recommendedName>
</protein>
<dbReference type="InterPro" id="IPR011002">
    <property type="entry name" value="FliG_a-hlx"/>
</dbReference>
<keyword evidence="14" id="KW-0969">Cilium</keyword>
<dbReference type="Gene3D" id="1.10.220.30">
    <property type="match status" value="3"/>
</dbReference>
<dbReference type="PANTHER" id="PTHR30534:SF0">
    <property type="entry name" value="FLAGELLAR MOTOR SWITCH PROTEIN FLIG"/>
    <property type="match status" value="1"/>
</dbReference>
<comment type="subcellular location">
    <subcellularLocation>
        <location evidence="1">Bacterial flagellum basal body</location>
    </subcellularLocation>
    <subcellularLocation>
        <location evidence="2">Cell membrane</location>
        <topology evidence="2">Peripheral membrane protein</topology>
        <orientation evidence="2">Cytoplasmic side</orientation>
    </subcellularLocation>
</comment>
<evidence type="ECO:0000256" key="7">
    <source>
        <dbReference type="ARBA" id="ARBA00022779"/>
    </source>
</evidence>
<comment type="caution">
    <text evidence="14">The sequence shown here is derived from an EMBL/GenBank/DDBJ whole genome shotgun (WGS) entry which is preliminary data.</text>
</comment>
<dbReference type="PRINTS" id="PR00954">
    <property type="entry name" value="FLGMOTORFLIG"/>
</dbReference>
<evidence type="ECO:0000313" key="14">
    <source>
        <dbReference type="EMBL" id="MBB6226344.1"/>
    </source>
</evidence>
<keyword evidence="15" id="KW-1185">Reference proteome</keyword>
<evidence type="ECO:0000256" key="1">
    <source>
        <dbReference type="ARBA" id="ARBA00004117"/>
    </source>
</evidence>
<evidence type="ECO:0000259" key="11">
    <source>
        <dbReference type="Pfam" id="PF01706"/>
    </source>
</evidence>
<evidence type="ECO:0000256" key="6">
    <source>
        <dbReference type="ARBA" id="ARBA00022500"/>
    </source>
</evidence>
<evidence type="ECO:0000256" key="10">
    <source>
        <dbReference type="ARBA" id="ARBA00025598"/>
    </source>
</evidence>
<dbReference type="PANTHER" id="PTHR30534">
    <property type="entry name" value="FLAGELLAR MOTOR SWITCH PROTEIN FLIG"/>
    <property type="match status" value="1"/>
</dbReference>
<keyword evidence="6" id="KW-0145">Chemotaxis</keyword>
<dbReference type="GO" id="GO:0005886">
    <property type="term" value="C:plasma membrane"/>
    <property type="evidence" value="ECO:0007669"/>
    <property type="project" value="UniProtKB-SubCell"/>
</dbReference>
<dbReference type="InterPro" id="IPR032779">
    <property type="entry name" value="FliG_M"/>
</dbReference>
<dbReference type="Proteomes" id="UP000538147">
    <property type="component" value="Unassembled WGS sequence"/>
</dbReference>
<dbReference type="AlphaFoldDB" id="A0A841L1A6"/>
<keyword evidence="9" id="KW-0975">Bacterial flagellum</keyword>
<evidence type="ECO:0000259" key="12">
    <source>
        <dbReference type="Pfam" id="PF14841"/>
    </source>
</evidence>
<proteinExistence type="inferred from homology"/>
<dbReference type="SUPFAM" id="SSF48029">
    <property type="entry name" value="FliG"/>
    <property type="match status" value="2"/>
</dbReference>
<keyword evidence="5" id="KW-1003">Cell membrane</keyword>